<reference evidence="1" key="3">
    <citation type="submission" date="2025-09" db="UniProtKB">
        <authorList>
            <consortium name="Ensembl"/>
        </authorList>
    </citation>
    <scope>IDENTIFICATION</scope>
</reference>
<dbReference type="PANTHER" id="PTHR31635:SF196">
    <property type="entry name" value="REVERSE TRANSCRIPTASE DOMAIN-CONTAINING PROTEIN-RELATED"/>
    <property type="match status" value="1"/>
</dbReference>
<organism evidence="1 2">
    <name type="scientific">Oreochromis niloticus</name>
    <name type="common">Nile tilapia</name>
    <name type="synonym">Tilapia nilotica</name>
    <dbReference type="NCBI Taxonomy" id="8128"/>
    <lineage>
        <taxon>Eukaryota</taxon>
        <taxon>Metazoa</taxon>
        <taxon>Chordata</taxon>
        <taxon>Craniata</taxon>
        <taxon>Vertebrata</taxon>
        <taxon>Euteleostomi</taxon>
        <taxon>Actinopterygii</taxon>
        <taxon>Neopterygii</taxon>
        <taxon>Teleostei</taxon>
        <taxon>Neoteleostei</taxon>
        <taxon>Acanthomorphata</taxon>
        <taxon>Ovalentaria</taxon>
        <taxon>Cichlomorphae</taxon>
        <taxon>Cichliformes</taxon>
        <taxon>Cichlidae</taxon>
        <taxon>African cichlids</taxon>
        <taxon>Pseudocrenilabrinae</taxon>
        <taxon>Oreochromini</taxon>
        <taxon>Oreochromis</taxon>
    </lineage>
</organism>
<dbReference type="GeneTree" id="ENSGT00940000164735"/>
<proteinExistence type="predicted"/>
<dbReference type="PANTHER" id="PTHR31635">
    <property type="entry name" value="REVERSE TRANSCRIPTASE DOMAIN-CONTAINING PROTEIN-RELATED"/>
    <property type="match status" value="1"/>
</dbReference>
<evidence type="ECO:0008006" key="3">
    <source>
        <dbReference type="Google" id="ProtNLM"/>
    </source>
</evidence>
<keyword evidence="2" id="KW-1185">Reference proteome</keyword>
<dbReference type="OMA" id="ITKSAYK"/>
<accession>A0A669EHM3</accession>
<dbReference type="InParanoid" id="A0A669EHM3"/>
<evidence type="ECO:0000313" key="1">
    <source>
        <dbReference type="Ensembl" id="ENSONIP00000072390.1"/>
    </source>
</evidence>
<sequence length="446" mass="51821">MGRVAAIKMMVLPKINYLFSMIPTKPPQGWFRSLDSYMSKFLWKNKPPRISLKTLQKTKDKGGLELPNFQHYFLANRLQFISGWLKHTLLDEPWLDVEQALCNNLEISDLPFISSNIQRHECFKSINISSSLTAWWEFLKLMESSLIPCKCTPIWNNPDILQNNNMINFSDWSGKGIKYLEHILEGTEFISFDRLVTQYGINKKRFLEYQQIKSIVKKKFKPGQVELQTPPSVVQFLTLKTPKLLSKIYRMLSKTDESISLPIAKWEADLSVNLDQNFWSQICLKTFHLIRNPSLQLIQYKILHRVHYTGHRMFKMGFTSTNNCSHCQTNSLDNYIHALWFCPPVQKFWREICEDLSKCLKCNIPTSPLVCLLGSLDNVTSEKNIAHMVFTALCIAKKTVLMNWKNKNNLNSNQYRNYLLDYISLEKASAATSDQLLWAPLISSIT</sequence>
<dbReference type="Proteomes" id="UP000005207">
    <property type="component" value="Linkage group LG7"/>
</dbReference>
<evidence type="ECO:0000313" key="2">
    <source>
        <dbReference type="Proteomes" id="UP000005207"/>
    </source>
</evidence>
<reference evidence="1" key="2">
    <citation type="submission" date="2025-08" db="UniProtKB">
        <authorList>
            <consortium name="Ensembl"/>
        </authorList>
    </citation>
    <scope>IDENTIFICATION</scope>
</reference>
<dbReference type="Ensembl" id="ENSONIT00000057156.1">
    <property type="protein sequence ID" value="ENSONIP00000072390.1"/>
    <property type="gene ID" value="ENSONIG00000031707.1"/>
</dbReference>
<dbReference type="AlphaFoldDB" id="A0A669EHM3"/>
<reference evidence="2" key="1">
    <citation type="submission" date="2012-01" db="EMBL/GenBank/DDBJ databases">
        <title>The Genome Sequence of Oreochromis niloticus (Nile Tilapia).</title>
        <authorList>
            <consortium name="Broad Institute Genome Assembly Team"/>
            <consortium name="Broad Institute Sequencing Platform"/>
            <person name="Di Palma F."/>
            <person name="Johnson J."/>
            <person name="Lander E.S."/>
            <person name="Lindblad-Toh K."/>
        </authorList>
    </citation>
    <scope>NUCLEOTIDE SEQUENCE [LARGE SCALE GENOMIC DNA]</scope>
</reference>
<protein>
    <recommendedName>
        <fullName evidence="3">Reverse transcriptase zinc-binding domain-containing protein</fullName>
    </recommendedName>
</protein>
<name>A0A669EHM3_ORENI</name>